<protein>
    <recommendedName>
        <fullName evidence="4">Transposase</fullName>
    </recommendedName>
</protein>
<evidence type="ECO:0008006" key="4">
    <source>
        <dbReference type="Google" id="ProtNLM"/>
    </source>
</evidence>
<name>A0ABU5HIX3_9BACT</name>
<proteinExistence type="predicted"/>
<organism evidence="2 3">
    <name type="scientific">Hyalangium rubrum</name>
    <dbReference type="NCBI Taxonomy" id="3103134"/>
    <lineage>
        <taxon>Bacteria</taxon>
        <taxon>Pseudomonadati</taxon>
        <taxon>Myxococcota</taxon>
        <taxon>Myxococcia</taxon>
        <taxon>Myxococcales</taxon>
        <taxon>Cystobacterineae</taxon>
        <taxon>Archangiaceae</taxon>
        <taxon>Hyalangium</taxon>
    </lineage>
</organism>
<feature type="non-terminal residue" evidence="2">
    <location>
        <position position="1"/>
    </location>
</feature>
<keyword evidence="3" id="KW-1185">Reference proteome</keyword>
<accession>A0ABU5HIX3</accession>
<evidence type="ECO:0000313" key="2">
    <source>
        <dbReference type="EMBL" id="MDY7232829.1"/>
    </source>
</evidence>
<dbReference type="Proteomes" id="UP001291309">
    <property type="component" value="Unassembled WGS sequence"/>
</dbReference>
<reference evidence="2 3" key="1">
    <citation type="submission" date="2023-12" db="EMBL/GenBank/DDBJ databases">
        <title>the genome sequence of Hyalangium sp. s54d21.</title>
        <authorList>
            <person name="Zhang X."/>
        </authorList>
    </citation>
    <scope>NUCLEOTIDE SEQUENCE [LARGE SCALE GENOMIC DNA]</scope>
    <source>
        <strain evidence="3">s54d21</strain>
    </source>
</reference>
<evidence type="ECO:0000256" key="1">
    <source>
        <dbReference type="SAM" id="MobiDB-lite"/>
    </source>
</evidence>
<sequence>FAGARLLLCVRQTHLKDDGSQSIEWRYFVTSLSTVEWGFAHLLRLVRLHWAIENRHHWTLDMVLEEDDRQPCLHSRSALEVTAWLRVLAYNLLSAWRARLPLKDRLPVGGLGTRLRDTARRARPRSGGGAPAHTRLKGSPAPPPSLNAQSLHGRPAERHLIARARPLLSSSAHPIANSRLWIRPGQPAGWRSSRT</sequence>
<gene>
    <name evidence="2" type="ORF">SYV04_40960</name>
</gene>
<dbReference type="EMBL" id="JAXIVS010000024">
    <property type="protein sequence ID" value="MDY7232829.1"/>
    <property type="molecule type" value="Genomic_DNA"/>
</dbReference>
<evidence type="ECO:0000313" key="3">
    <source>
        <dbReference type="Proteomes" id="UP001291309"/>
    </source>
</evidence>
<feature type="region of interest" description="Disordered" evidence="1">
    <location>
        <begin position="113"/>
        <end position="153"/>
    </location>
</feature>
<comment type="caution">
    <text evidence="2">The sequence shown here is derived from an EMBL/GenBank/DDBJ whole genome shotgun (WGS) entry which is preliminary data.</text>
</comment>